<name>I4EY43_MODI5</name>
<protein>
    <submittedName>
        <fullName evidence="3">Diguanylate kinase</fullName>
        <ecNumber evidence="3">2.7.7.65</ecNumber>
    </submittedName>
</protein>
<feature type="domain" description="PAS" evidence="1">
    <location>
        <begin position="25"/>
        <end position="91"/>
    </location>
</feature>
<dbReference type="PANTHER" id="PTHR44757:SF2">
    <property type="entry name" value="BIOFILM ARCHITECTURE MAINTENANCE PROTEIN MBAA"/>
    <property type="match status" value="1"/>
</dbReference>
<dbReference type="OMA" id="HTWEINT"/>
<keyword evidence="3" id="KW-0808">Transferase</keyword>
<dbReference type="eggNOG" id="COG2199">
    <property type="taxonomic scope" value="Bacteria"/>
</dbReference>
<dbReference type="InterPro" id="IPR052155">
    <property type="entry name" value="Biofilm_reg_signaling"/>
</dbReference>
<keyword evidence="3" id="KW-0548">Nucleotidyltransferase</keyword>
<dbReference type="CDD" id="cd01949">
    <property type="entry name" value="GGDEF"/>
    <property type="match status" value="1"/>
</dbReference>
<sequence>MGEEPAPARPATVSVPAVVLDGLARATLEATAALVVVCDGQGTMLLANPALQRFTGSSEDQLIGRPFWEVVTLPEEVALARTAVATVLSGAPAIPGEVDWLSGEGVKRRIELQTSVLVHEDGRPYAVAFIGIDVTVHREREAEVQRLAMTDALTGAANRGALFMVLGAHLDPGSGTGCGLVFCDLDDFKAVNDRHGHAAGDRVLVAVAERLRELAGPDDVVARLGGDEFVLLCADGDEEALADRVRRFDHLMAQPVEVAGTPVHVGASTGTAVGRPGDDPDDVMLRADLGMYGMKTRRRIRRASRG</sequence>
<evidence type="ECO:0000259" key="1">
    <source>
        <dbReference type="PROSITE" id="PS50112"/>
    </source>
</evidence>
<organism evidence="3 4">
    <name type="scientific">Modestobacter italicus (strain DSM 44449 / CECT 9708 / BC 501)</name>
    <dbReference type="NCBI Taxonomy" id="2732864"/>
    <lineage>
        <taxon>Bacteria</taxon>
        <taxon>Bacillati</taxon>
        <taxon>Actinomycetota</taxon>
        <taxon>Actinomycetes</taxon>
        <taxon>Geodermatophilales</taxon>
        <taxon>Geodermatophilaceae</taxon>
        <taxon>Modestobacter</taxon>
    </lineage>
</organism>
<keyword evidence="3" id="KW-0418">Kinase</keyword>
<dbReference type="EMBL" id="FO203431">
    <property type="protein sequence ID" value="CCH88306.1"/>
    <property type="molecule type" value="Genomic_DNA"/>
</dbReference>
<dbReference type="Gene3D" id="3.30.70.270">
    <property type="match status" value="1"/>
</dbReference>
<dbReference type="Pfam" id="PF08448">
    <property type="entry name" value="PAS_4"/>
    <property type="match status" value="1"/>
</dbReference>
<dbReference type="InterPro" id="IPR035965">
    <property type="entry name" value="PAS-like_dom_sf"/>
</dbReference>
<dbReference type="NCBIfam" id="TIGR00229">
    <property type="entry name" value="sensory_box"/>
    <property type="match status" value="1"/>
</dbReference>
<gene>
    <name evidence="3" type="ordered locus">MODMU_2877</name>
</gene>
<reference evidence="3 4" key="1">
    <citation type="journal article" date="2012" name="J. Bacteriol.">
        <title>Genome Sequence of Radiation-Resistant Modestobacter marinus Strain BC501, a Representative Actinobacterium That Thrives on Calcareous Stone Surfaces.</title>
        <authorList>
            <person name="Normand P."/>
            <person name="Gury J."/>
            <person name="Pujic P."/>
            <person name="Chouaia B."/>
            <person name="Crotti E."/>
            <person name="Brusetti L."/>
            <person name="Daffonchio D."/>
            <person name="Vacherie B."/>
            <person name="Barbe V."/>
            <person name="Medigue C."/>
            <person name="Calteau A."/>
            <person name="Ghodhbane-Gtari F."/>
            <person name="Essoussi I."/>
            <person name="Nouioui I."/>
            <person name="Abbassi-Ghozzi I."/>
            <person name="Gtari M."/>
        </authorList>
    </citation>
    <scope>NUCLEOTIDE SEQUENCE [LARGE SCALE GENOMIC DNA]</scope>
    <source>
        <strain evidence="4">BC 501</strain>
    </source>
</reference>
<dbReference type="Proteomes" id="UP000006461">
    <property type="component" value="Chromosome"/>
</dbReference>
<evidence type="ECO:0000313" key="4">
    <source>
        <dbReference type="Proteomes" id="UP000006461"/>
    </source>
</evidence>
<dbReference type="KEGG" id="mmar:MODMU_2877"/>
<dbReference type="PROSITE" id="PS50887">
    <property type="entry name" value="GGDEF"/>
    <property type="match status" value="1"/>
</dbReference>
<keyword evidence="4" id="KW-1185">Reference proteome</keyword>
<dbReference type="GO" id="GO:0016301">
    <property type="term" value="F:kinase activity"/>
    <property type="evidence" value="ECO:0007669"/>
    <property type="project" value="UniProtKB-KW"/>
</dbReference>
<dbReference type="SMART" id="SM00091">
    <property type="entry name" value="PAS"/>
    <property type="match status" value="1"/>
</dbReference>
<dbReference type="STRING" id="477641.MODMU_2877"/>
<dbReference type="PROSITE" id="PS50112">
    <property type="entry name" value="PAS"/>
    <property type="match status" value="1"/>
</dbReference>
<evidence type="ECO:0000313" key="3">
    <source>
        <dbReference type="EMBL" id="CCH88306.1"/>
    </source>
</evidence>
<accession>I4EY43</accession>
<proteinExistence type="predicted"/>
<dbReference type="AlphaFoldDB" id="I4EY43"/>
<dbReference type="InterPro" id="IPR000160">
    <property type="entry name" value="GGDEF_dom"/>
</dbReference>
<dbReference type="eggNOG" id="COG5000">
    <property type="taxonomic scope" value="Bacteria"/>
</dbReference>
<dbReference type="Gene3D" id="3.30.450.20">
    <property type="entry name" value="PAS domain"/>
    <property type="match status" value="1"/>
</dbReference>
<dbReference type="PANTHER" id="PTHR44757">
    <property type="entry name" value="DIGUANYLATE CYCLASE DGCP"/>
    <property type="match status" value="1"/>
</dbReference>
<dbReference type="SMART" id="SM00267">
    <property type="entry name" value="GGDEF"/>
    <property type="match status" value="1"/>
</dbReference>
<dbReference type="SUPFAM" id="SSF55073">
    <property type="entry name" value="Nucleotide cyclase"/>
    <property type="match status" value="1"/>
</dbReference>
<feature type="domain" description="GGDEF" evidence="2">
    <location>
        <begin position="176"/>
        <end position="306"/>
    </location>
</feature>
<dbReference type="SUPFAM" id="SSF55785">
    <property type="entry name" value="PYP-like sensor domain (PAS domain)"/>
    <property type="match status" value="1"/>
</dbReference>
<dbReference type="GO" id="GO:0052621">
    <property type="term" value="F:diguanylate cyclase activity"/>
    <property type="evidence" value="ECO:0007669"/>
    <property type="project" value="UniProtKB-EC"/>
</dbReference>
<dbReference type="EC" id="2.7.7.65" evidence="3"/>
<dbReference type="InterPro" id="IPR013656">
    <property type="entry name" value="PAS_4"/>
</dbReference>
<dbReference type="Pfam" id="PF00990">
    <property type="entry name" value="GGDEF"/>
    <property type="match status" value="1"/>
</dbReference>
<evidence type="ECO:0000259" key="2">
    <source>
        <dbReference type="PROSITE" id="PS50887"/>
    </source>
</evidence>
<dbReference type="NCBIfam" id="TIGR00254">
    <property type="entry name" value="GGDEF"/>
    <property type="match status" value="1"/>
</dbReference>
<dbReference type="InterPro" id="IPR043128">
    <property type="entry name" value="Rev_trsase/Diguanyl_cyclase"/>
</dbReference>
<dbReference type="InterPro" id="IPR000014">
    <property type="entry name" value="PAS"/>
</dbReference>
<dbReference type="CDD" id="cd00130">
    <property type="entry name" value="PAS"/>
    <property type="match status" value="1"/>
</dbReference>
<dbReference type="HOGENOM" id="CLU_000445_11_4_11"/>
<dbReference type="InterPro" id="IPR029787">
    <property type="entry name" value="Nucleotide_cyclase"/>
</dbReference>